<keyword evidence="2" id="KW-0479">Metal-binding</keyword>
<dbReference type="AlphaFoldDB" id="A0A078KSI6"/>
<comment type="cofactor">
    <cofactor evidence="2">
        <name>[2Fe-2S] cluster</name>
        <dbReference type="ChEBI" id="CHEBI:190135"/>
    </cofactor>
    <text evidence="2">Binds 1 [2Fe-2S] cluster per subunit.</text>
</comment>
<dbReference type="OrthoDB" id="9778346at2"/>
<dbReference type="CDD" id="cd06219">
    <property type="entry name" value="DHOD_e_trans_like1"/>
    <property type="match status" value="1"/>
</dbReference>
<feature type="binding site" evidence="2">
    <location>
        <position position="222"/>
    </location>
    <ligand>
        <name>[2Fe-2S] cluster</name>
        <dbReference type="ChEBI" id="CHEBI:190135"/>
    </ligand>
</feature>
<dbReference type="SUPFAM" id="SSF52343">
    <property type="entry name" value="Ferredoxin reductase-like, C-terminal NADP-linked domain"/>
    <property type="match status" value="1"/>
</dbReference>
<dbReference type="InterPro" id="IPR012165">
    <property type="entry name" value="Cyt_c3_hydrogenase_gsu"/>
</dbReference>
<organism evidence="4 5">
    <name type="scientific">[Clostridium] cellulosi</name>
    <dbReference type="NCBI Taxonomy" id="29343"/>
    <lineage>
        <taxon>Bacteria</taxon>
        <taxon>Bacillati</taxon>
        <taxon>Bacillota</taxon>
        <taxon>Clostridia</taxon>
        <taxon>Eubacteriales</taxon>
        <taxon>Oscillospiraceae</taxon>
        <taxon>Oscillospiraceae incertae sedis</taxon>
    </lineage>
</organism>
<feature type="binding site" evidence="2">
    <location>
        <position position="225"/>
    </location>
    <ligand>
        <name>[2Fe-2S] cluster</name>
        <dbReference type="ChEBI" id="CHEBI:190135"/>
    </ligand>
</feature>
<dbReference type="Pfam" id="PF00970">
    <property type="entry name" value="FAD_binding_6"/>
    <property type="match status" value="1"/>
</dbReference>
<keyword evidence="4" id="KW-0560">Oxidoreductase</keyword>
<evidence type="ECO:0000256" key="1">
    <source>
        <dbReference type="PIRSR" id="PIRSR006816-1"/>
    </source>
</evidence>
<dbReference type="EC" id="1.8.-.-" evidence="4"/>
<evidence type="ECO:0000259" key="3">
    <source>
        <dbReference type="PROSITE" id="PS51384"/>
    </source>
</evidence>
<comment type="cofactor">
    <cofactor evidence="1">
        <name>FAD</name>
        <dbReference type="ChEBI" id="CHEBI:57692"/>
    </cofactor>
    <text evidence="1">Binds 1 FAD per subunit.</text>
</comment>
<name>A0A078KSI6_9FIRM</name>
<dbReference type="PANTHER" id="PTHR43513:SF3">
    <property type="entry name" value="DIHYDROOROTATE DEHYDROGENASE B (NAD(+)), ELECTRON TRANSFER SUBUNIT-RELATED"/>
    <property type="match status" value="1"/>
</dbReference>
<dbReference type="STRING" id="29343.CCDG5_0977"/>
<evidence type="ECO:0000313" key="4">
    <source>
        <dbReference type="EMBL" id="CDZ24094.1"/>
    </source>
</evidence>
<sequence>MFNITQAYDLTSSVRYMEIEAPYVAKKIKPGQFIILRINSSGERVPFTVAEANPEKGTVVIIFQQVGKTTKELAKLKAGDKIQDFVGPLGMPTQLDNIKKAAVVGGGLGCAIAYPLAKSLFNSKAQVDIIAGFRSRDFVILENELKAVSQHLYICTDDGSYGEKGLVTNVLERLIKEGANYDCVIAIGPLIMMKFVSELTRPYGIKTIVSMNPIMIDGTGMCGCCRVTVGGETKFACVDGPDFDGHKVDFDSAMKRLATYKKQERESLDHYCKMLEAADNIK</sequence>
<keyword evidence="2" id="KW-0411">Iron-sulfur</keyword>
<protein>
    <submittedName>
        <fullName evidence="4">Sulfide dehydrogenase subunit beta</fullName>
        <ecNumber evidence="4">1.8.-.-</ecNumber>
    </submittedName>
</protein>
<dbReference type="Gene3D" id="2.40.30.10">
    <property type="entry name" value="Translation factors"/>
    <property type="match status" value="1"/>
</dbReference>
<dbReference type="InterPro" id="IPR017927">
    <property type="entry name" value="FAD-bd_FR_type"/>
</dbReference>
<reference evidence="5" key="1">
    <citation type="submission" date="2014-07" db="EMBL/GenBank/DDBJ databases">
        <authorList>
            <person name="Wibberg D."/>
        </authorList>
    </citation>
    <scope>NUCLEOTIDE SEQUENCE [LARGE SCALE GENOMIC DNA]</scope>
    <source>
        <strain evidence="5">DG5</strain>
    </source>
</reference>
<dbReference type="Pfam" id="PF10418">
    <property type="entry name" value="DHODB_Fe-S_bind"/>
    <property type="match status" value="1"/>
</dbReference>
<evidence type="ECO:0000256" key="2">
    <source>
        <dbReference type="PIRSR" id="PIRSR006816-2"/>
    </source>
</evidence>
<feature type="binding site" evidence="1">
    <location>
        <begin position="62"/>
        <end position="64"/>
    </location>
    <ligand>
        <name>FAD</name>
        <dbReference type="ChEBI" id="CHEBI:57692"/>
    </ligand>
</feature>
<dbReference type="PIRSF" id="PIRSF006816">
    <property type="entry name" value="Cyc3_hyd_g"/>
    <property type="match status" value="1"/>
</dbReference>
<dbReference type="PROSITE" id="PS51384">
    <property type="entry name" value="FAD_FR"/>
    <property type="match status" value="1"/>
</dbReference>
<dbReference type="InterPro" id="IPR050353">
    <property type="entry name" value="PyrK_electron_transfer"/>
</dbReference>
<dbReference type="Proteomes" id="UP000032431">
    <property type="component" value="Chromosome I"/>
</dbReference>
<dbReference type="InterPro" id="IPR039261">
    <property type="entry name" value="FNR_nucleotide-bd"/>
</dbReference>
<accession>A0A078KSI6</accession>
<dbReference type="KEGG" id="ccel:CCDG5_0977"/>
<dbReference type="GO" id="GO:0050660">
    <property type="term" value="F:flavin adenine dinucleotide binding"/>
    <property type="evidence" value="ECO:0007669"/>
    <property type="project" value="InterPro"/>
</dbReference>
<feature type="binding site" evidence="2">
    <location>
        <position position="237"/>
    </location>
    <ligand>
        <name>[2Fe-2S] cluster</name>
        <dbReference type="ChEBI" id="CHEBI:190135"/>
    </ligand>
</feature>
<dbReference type="SUPFAM" id="SSF63380">
    <property type="entry name" value="Riboflavin synthase domain-like"/>
    <property type="match status" value="1"/>
</dbReference>
<keyword evidence="2" id="KW-0001">2Fe-2S</keyword>
<dbReference type="InterPro" id="IPR008333">
    <property type="entry name" value="Cbr1-like_FAD-bd_dom"/>
</dbReference>
<feature type="domain" description="FAD-binding FR-type" evidence="3">
    <location>
        <begin position="1"/>
        <end position="95"/>
    </location>
</feature>
<dbReference type="InterPro" id="IPR019480">
    <property type="entry name" value="Dihydroorotate_DH_Fe-S-bd"/>
</dbReference>
<keyword evidence="2" id="KW-0408">Iron</keyword>
<evidence type="ECO:0000313" key="5">
    <source>
        <dbReference type="Proteomes" id="UP000032431"/>
    </source>
</evidence>
<keyword evidence="5" id="KW-1185">Reference proteome</keyword>
<dbReference type="GO" id="GO:0016491">
    <property type="term" value="F:oxidoreductase activity"/>
    <property type="evidence" value="ECO:0007669"/>
    <property type="project" value="UniProtKB-KW"/>
</dbReference>
<keyword evidence="1" id="KW-0274">FAD</keyword>
<dbReference type="HOGENOM" id="CLU_003827_1_0_9"/>
<dbReference type="EMBL" id="LM995447">
    <property type="protein sequence ID" value="CDZ24094.1"/>
    <property type="molecule type" value="Genomic_DNA"/>
</dbReference>
<gene>
    <name evidence="4" type="primary">sudB</name>
    <name evidence="4" type="ORF">CCDG5_0977</name>
</gene>
<dbReference type="GO" id="GO:0006221">
    <property type="term" value="P:pyrimidine nucleotide biosynthetic process"/>
    <property type="evidence" value="ECO:0007669"/>
    <property type="project" value="InterPro"/>
</dbReference>
<dbReference type="PANTHER" id="PTHR43513">
    <property type="entry name" value="DIHYDROOROTATE DEHYDROGENASE B (NAD(+)), ELECTRON TRANSFER SUBUNIT"/>
    <property type="match status" value="1"/>
</dbReference>
<dbReference type="Gene3D" id="3.40.50.80">
    <property type="entry name" value="Nucleotide-binding domain of ferredoxin-NADP reductase (FNR) module"/>
    <property type="match status" value="1"/>
</dbReference>
<dbReference type="PATRIC" id="fig|29343.3.peg.1028"/>
<dbReference type="InterPro" id="IPR017938">
    <property type="entry name" value="Riboflavin_synthase-like_b-brl"/>
</dbReference>
<keyword evidence="1" id="KW-0285">Flavoprotein</keyword>
<dbReference type="GO" id="GO:0051537">
    <property type="term" value="F:2 iron, 2 sulfur cluster binding"/>
    <property type="evidence" value="ECO:0007669"/>
    <property type="project" value="UniProtKB-KW"/>
</dbReference>
<dbReference type="GO" id="GO:0046872">
    <property type="term" value="F:metal ion binding"/>
    <property type="evidence" value="ECO:0007669"/>
    <property type="project" value="UniProtKB-KW"/>
</dbReference>
<dbReference type="NCBIfam" id="NF004862">
    <property type="entry name" value="PRK06222.1"/>
    <property type="match status" value="1"/>
</dbReference>
<proteinExistence type="predicted"/>